<keyword evidence="9 14" id="KW-0413">Isomerase</keyword>
<proteinExistence type="inferred from homology"/>
<dbReference type="NCBIfam" id="TIGR01126">
    <property type="entry name" value="pdi_dom"/>
    <property type="match status" value="1"/>
</dbReference>
<dbReference type="AlphaFoldDB" id="A0A6G4ZY43"/>
<dbReference type="SUPFAM" id="SSF52833">
    <property type="entry name" value="Thioredoxin-like"/>
    <property type="match status" value="3"/>
</dbReference>
<sequence>MKHLVLLAAFISAVLASDVLDYSGSDFDVQIKEHDTALVEFFAPWCGHCKRLAPEYEKAATVLKTNDPPVPLVKVDCTSDTGKETCSKYGVSGYPTLKIFKQGEFSSEYNGPRESSGIVKHMRSQVGPSSKECTSAEELQKLLDKDEVVIVGFFENKDVDLHEHFLKVADKQRESWVFGHTFNKDLLKKFGHTNKIVLYRPKLLKNKFEESEVVYDGPADKAALEKFAKENYHGLVGHRTQDNYNQFDAPLLVAYYDVDYTKNAKGTNYWRNRILKVAQNYKGKLNFAISNKDSFAAEMDDYGLSSHGNKPVVAIRNTNNEKFRMTDEFSIENLEKFLETTLLAKLRRISSLSQCPRRTTVLSKWLLPRTSRSLCLTTPRMFWSSSTLPGVATARSWHLLMKKLARRLLVRMSKLSRWTPLPMTFIRSSKSQAFLLCTGYRRTTRRTRRGMMVAGTMTTSSSTLPNMPLMSSRASTVLVQRRTKGRIMSQCGVRRDGPFVSIYF</sequence>
<dbReference type="CDD" id="cd03073">
    <property type="entry name" value="PDI_b'_ERp72_ERp57"/>
    <property type="match status" value="1"/>
</dbReference>
<dbReference type="FunFam" id="3.40.30.10:FF:000303">
    <property type="entry name" value="Protein disulfide-isomerase"/>
    <property type="match status" value="1"/>
</dbReference>
<evidence type="ECO:0000256" key="4">
    <source>
        <dbReference type="ARBA" id="ARBA00012723"/>
    </source>
</evidence>
<evidence type="ECO:0000256" key="3">
    <source>
        <dbReference type="ARBA" id="ARBA00006347"/>
    </source>
</evidence>
<keyword evidence="10" id="KW-0676">Redox-active center</keyword>
<evidence type="ECO:0000256" key="5">
    <source>
        <dbReference type="ARBA" id="ARBA00022729"/>
    </source>
</evidence>
<dbReference type="GO" id="GO:0006457">
    <property type="term" value="P:protein folding"/>
    <property type="evidence" value="ECO:0007669"/>
    <property type="project" value="TreeGrafter"/>
</dbReference>
<protein>
    <recommendedName>
        <fullName evidence="4">protein disulfide-isomerase</fullName>
        <ecNumber evidence="4">5.3.4.1</ecNumber>
    </recommendedName>
</protein>
<dbReference type="GO" id="GO:0034976">
    <property type="term" value="P:response to endoplasmic reticulum stress"/>
    <property type="evidence" value="ECO:0007669"/>
    <property type="project" value="TreeGrafter"/>
</dbReference>
<dbReference type="VEuPathDB" id="VectorBase:LOC119159421"/>
<comment type="similarity">
    <text evidence="3 11">Belongs to the protein disulfide isomerase family.</text>
</comment>
<evidence type="ECO:0000256" key="6">
    <source>
        <dbReference type="ARBA" id="ARBA00022737"/>
    </source>
</evidence>
<dbReference type="EMBL" id="GIKN01001408">
    <property type="protein sequence ID" value="NIE43681.1"/>
    <property type="molecule type" value="Transcribed_RNA"/>
</dbReference>
<dbReference type="EC" id="5.3.4.1" evidence="4"/>
<comment type="catalytic activity">
    <reaction evidence="1">
        <text>Catalyzes the rearrangement of -S-S- bonds in proteins.</text>
        <dbReference type="EC" id="5.3.4.1"/>
    </reaction>
</comment>
<accession>A0A6G4ZY43</accession>
<comment type="subcellular location">
    <subcellularLocation>
        <location evidence="2">Endoplasmic reticulum lumen</location>
    </subcellularLocation>
</comment>
<evidence type="ECO:0000313" key="14">
    <source>
        <dbReference type="EMBL" id="NIE43681.1"/>
    </source>
</evidence>
<dbReference type="Pfam" id="PF13848">
    <property type="entry name" value="Thioredoxin_6"/>
    <property type="match status" value="1"/>
</dbReference>
<organism evidence="14">
    <name type="scientific">Rhipicephalus microplus</name>
    <name type="common">Cattle tick</name>
    <name type="synonym">Boophilus microplus</name>
    <dbReference type="NCBI Taxonomy" id="6941"/>
    <lineage>
        <taxon>Eukaryota</taxon>
        <taxon>Metazoa</taxon>
        <taxon>Ecdysozoa</taxon>
        <taxon>Arthropoda</taxon>
        <taxon>Chelicerata</taxon>
        <taxon>Arachnida</taxon>
        <taxon>Acari</taxon>
        <taxon>Parasitiformes</taxon>
        <taxon>Ixodida</taxon>
        <taxon>Ixodoidea</taxon>
        <taxon>Ixodidae</taxon>
        <taxon>Rhipicephalinae</taxon>
        <taxon>Rhipicephalus</taxon>
        <taxon>Boophilus</taxon>
    </lineage>
</organism>
<reference evidence="14" key="1">
    <citation type="submission" date="2020-03" db="EMBL/GenBank/DDBJ databases">
        <title>A transcriptome and proteome of the tick Rhipicephalus microplus shaped by the genetic composition of its hosts and developmental stage.</title>
        <authorList>
            <person name="Garcia G.R."/>
            <person name="Ribeiro J.M.C."/>
            <person name="Maruyama S.R."/>
            <person name="Gardinasse L.G."/>
            <person name="Nelson K."/>
            <person name="Ferreira B.R."/>
            <person name="Andrade T.G."/>
            <person name="Santos I.K.F.M."/>
        </authorList>
    </citation>
    <scope>NUCLEOTIDE SEQUENCE</scope>
    <source>
        <strain evidence="14">NSGR</strain>
        <tissue evidence="14">Salivary glands</tissue>
    </source>
</reference>
<keyword evidence="7" id="KW-0256">Endoplasmic reticulum</keyword>
<evidence type="ECO:0000256" key="7">
    <source>
        <dbReference type="ARBA" id="ARBA00022824"/>
    </source>
</evidence>
<dbReference type="PRINTS" id="PR00421">
    <property type="entry name" value="THIOREDOXIN"/>
</dbReference>
<dbReference type="InterPro" id="IPR005788">
    <property type="entry name" value="PDI_thioredoxin-like_dom"/>
</dbReference>
<dbReference type="InterPro" id="IPR036249">
    <property type="entry name" value="Thioredoxin-like_sf"/>
</dbReference>
<keyword evidence="5 12" id="KW-0732">Signal</keyword>
<evidence type="ECO:0000259" key="13">
    <source>
        <dbReference type="PROSITE" id="PS51352"/>
    </source>
</evidence>
<evidence type="ECO:0000256" key="12">
    <source>
        <dbReference type="SAM" id="SignalP"/>
    </source>
</evidence>
<name>A0A6G4ZY43_RHIMP</name>
<keyword evidence="6" id="KW-0677">Repeat</keyword>
<evidence type="ECO:0000256" key="9">
    <source>
        <dbReference type="ARBA" id="ARBA00023235"/>
    </source>
</evidence>
<dbReference type="OrthoDB" id="427280at2759"/>
<dbReference type="PROSITE" id="PS00194">
    <property type="entry name" value="THIOREDOXIN_1"/>
    <property type="match status" value="1"/>
</dbReference>
<dbReference type="InterPro" id="IPR013766">
    <property type="entry name" value="Thioredoxin_domain"/>
</dbReference>
<keyword evidence="8" id="KW-1015">Disulfide bond</keyword>
<dbReference type="FunFam" id="3.40.30.10:FF:000017">
    <property type="entry name" value="Protein disulfide-isomerase A4"/>
    <property type="match status" value="1"/>
</dbReference>
<dbReference type="FunFam" id="3.40.30.10:FF:000077">
    <property type="entry name" value="Protein disulfide-isomerase"/>
    <property type="match status" value="1"/>
</dbReference>
<evidence type="ECO:0000256" key="2">
    <source>
        <dbReference type="ARBA" id="ARBA00004319"/>
    </source>
</evidence>
<evidence type="ECO:0000256" key="1">
    <source>
        <dbReference type="ARBA" id="ARBA00001182"/>
    </source>
</evidence>
<dbReference type="Gene3D" id="3.40.30.10">
    <property type="entry name" value="Glutaredoxin"/>
    <property type="match status" value="3"/>
</dbReference>
<dbReference type="PROSITE" id="PS51352">
    <property type="entry name" value="THIOREDOXIN_2"/>
    <property type="match status" value="1"/>
</dbReference>
<dbReference type="PANTHER" id="PTHR18929:SF132">
    <property type="entry name" value="PROTEIN DISULFIDE-ISOMERASE A3"/>
    <property type="match status" value="1"/>
</dbReference>
<dbReference type="GO" id="GO:0005788">
    <property type="term" value="C:endoplasmic reticulum lumen"/>
    <property type="evidence" value="ECO:0007669"/>
    <property type="project" value="UniProtKB-SubCell"/>
</dbReference>
<evidence type="ECO:0000256" key="10">
    <source>
        <dbReference type="ARBA" id="ARBA00023284"/>
    </source>
</evidence>
<evidence type="ECO:0000256" key="8">
    <source>
        <dbReference type="ARBA" id="ARBA00023157"/>
    </source>
</evidence>
<feature type="domain" description="Thioredoxin" evidence="13">
    <location>
        <begin position="4"/>
        <end position="127"/>
    </location>
</feature>
<dbReference type="InterPro" id="IPR017937">
    <property type="entry name" value="Thioredoxin_CS"/>
</dbReference>
<dbReference type="PANTHER" id="PTHR18929">
    <property type="entry name" value="PROTEIN DISULFIDE ISOMERASE"/>
    <property type="match status" value="1"/>
</dbReference>
<evidence type="ECO:0000256" key="11">
    <source>
        <dbReference type="RuleBase" id="RU004208"/>
    </source>
</evidence>
<dbReference type="CDD" id="cd02961">
    <property type="entry name" value="PDI_a_family"/>
    <property type="match status" value="1"/>
</dbReference>
<feature type="chain" id="PRO_5026200198" description="protein disulfide-isomerase" evidence="12">
    <location>
        <begin position="17"/>
        <end position="504"/>
    </location>
</feature>
<dbReference type="Pfam" id="PF00085">
    <property type="entry name" value="Thioredoxin"/>
    <property type="match status" value="1"/>
</dbReference>
<feature type="signal peptide" evidence="12">
    <location>
        <begin position="1"/>
        <end position="16"/>
    </location>
</feature>
<dbReference type="GO" id="GO:0003756">
    <property type="term" value="F:protein disulfide isomerase activity"/>
    <property type="evidence" value="ECO:0007669"/>
    <property type="project" value="UniProtKB-EC"/>
</dbReference>